<evidence type="ECO:0000313" key="2">
    <source>
        <dbReference type="Proteomes" id="UP000274131"/>
    </source>
</evidence>
<sequence>MMILQDKFPRDIALEIVRAKLNMRKEWNLEKLMKLLYEIIQARECVGTSFSSRYVRKDELKTADTTRGREVARIQTSYQVAESAIGRIKIRRPCIFCKGEHFNSECKRYGTLEQRKRRAYELGLCIKCLRSNHRFKNCTITKKCCYCQKDHNSAFCDRFGNVVNW</sequence>
<reference evidence="3" key="1">
    <citation type="submission" date="2017-02" db="UniProtKB">
        <authorList>
            <consortium name="WormBaseParasite"/>
        </authorList>
    </citation>
    <scope>IDENTIFICATION</scope>
</reference>
<organism evidence="3">
    <name type="scientific">Enterobius vermicularis</name>
    <name type="common">Human pinworm</name>
    <dbReference type="NCBI Taxonomy" id="51028"/>
    <lineage>
        <taxon>Eukaryota</taxon>
        <taxon>Metazoa</taxon>
        <taxon>Ecdysozoa</taxon>
        <taxon>Nematoda</taxon>
        <taxon>Chromadorea</taxon>
        <taxon>Rhabditida</taxon>
        <taxon>Spirurina</taxon>
        <taxon>Oxyuridomorpha</taxon>
        <taxon>Oxyuroidea</taxon>
        <taxon>Oxyuridae</taxon>
        <taxon>Enterobius</taxon>
    </lineage>
</organism>
<protein>
    <submittedName>
        <fullName evidence="3">Nucleic-acid-binding protein from transposon X-element</fullName>
    </submittedName>
</protein>
<gene>
    <name evidence="1" type="ORF">EVEC_LOCUS12359</name>
</gene>
<reference evidence="1 2" key="2">
    <citation type="submission" date="2018-10" db="EMBL/GenBank/DDBJ databases">
        <authorList>
            <consortium name="Pathogen Informatics"/>
        </authorList>
    </citation>
    <scope>NUCLEOTIDE SEQUENCE [LARGE SCALE GENOMIC DNA]</scope>
</reference>
<dbReference type="WBParaSite" id="EVEC_0001321301-mRNA-1">
    <property type="protein sequence ID" value="EVEC_0001321301-mRNA-1"/>
    <property type="gene ID" value="EVEC_0001321301"/>
</dbReference>
<dbReference type="OrthoDB" id="5867440at2759"/>
<evidence type="ECO:0000313" key="1">
    <source>
        <dbReference type="EMBL" id="VDD97608.1"/>
    </source>
</evidence>
<evidence type="ECO:0000313" key="3">
    <source>
        <dbReference type="WBParaSite" id="EVEC_0001321301-mRNA-1"/>
    </source>
</evidence>
<proteinExistence type="predicted"/>
<dbReference type="Proteomes" id="UP000274131">
    <property type="component" value="Unassembled WGS sequence"/>
</dbReference>
<name>A0A0N4VQB4_ENTVE</name>
<dbReference type="EMBL" id="UXUI01014314">
    <property type="protein sequence ID" value="VDD97608.1"/>
    <property type="molecule type" value="Genomic_DNA"/>
</dbReference>
<keyword evidence="2" id="KW-1185">Reference proteome</keyword>
<dbReference type="AlphaFoldDB" id="A0A0N4VQB4"/>
<accession>A0A0N4VQB4</accession>